<reference evidence="3 4" key="2">
    <citation type="journal article" date="2012" name="Stand. Genomic Sci.">
        <title>Complete genome sequence of the orange-red pigmented, radioresistant Deinococcus proteolyticus type strain (MRP(T)).</title>
        <authorList>
            <person name="Copeland A."/>
            <person name="Zeytun A."/>
            <person name="Yassawong M."/>
            <person name="Nolan M."/>
            <person name="Lucas S."/>
            <person name="Hammon N."/>
            <person name="Deshpande S."/>
            <person name="Cheng J.F."/>
            <person name="Han C."/>
            <person name="Tapia R."/>
            <person name="Goodwin L.A."/>
            <person name="Pitluck S."/>
            <person name="Mavromatis K."/>
            <person name="Liolios K."/>
            <person name="Pagani I."/>
            <person name="Ivanova N."/>
            <person name="Mikhailova N."/>
            <person name="Pati A."/>
            <person name="Chen A."/>
            <person name="Palaniappan K."/>
            <person name="Land M."/>
            <person name="Hauser L."/>
            <person name="Jeffries C.D."/>
            <person name="Brambilla E.M."/>
            <person name="Rohde M."/>
            <person name="Sikorski J."/>
            <person name="Pukall R."/>
            <person name="Goker M."/>
            <person name="Detter J.C."/>
            <person name="Woyke T."/>
            <person name="Bristow J."/>
            <person name="Eisen J.A."/>
            <person name="Markowitz V."/>
            <person name="Hugenholtz P."/>
            <person name="Kyrpides N.C."/>
            <person name="Klenk H.P."/>
            <person name="Lapidus A."/>
        </authorList>
    </citation>
    <scope>NUCLEOTIDE SEQUENCE [LARGE SCALE GENOMIC DNA]</scope>
    <source>
        <strain evidence="4">ATCC 35074 / DSM 20540 / JCM 6276 / NBRC 101906 / NCIMB 13154 / VKM Ac-1939 / CCM 2703 / MRP</strain>
        <plasmid evidence="4">Plasmid pDEIPR04</plasmid>
    </source>
</reference>
<feature type="domain" description="DUF305" evidence="2">
    <location>
        <begin position="41"/>
        <end position="138"/>
    </location>
</feature>
<evidence type="ECO:0000313" key="3">
    <source>
        <dbReference type="EMBL" id="ADY27793.1"/>
    </source>
</evidence>
<dbReference type="KEGG" id="dpt:Deipr_2692"/>
<dbReference type="EMBL" id="CP002540">
    <property type="protein sequence ID" value="ADY27793.1"/>
    <property type="molecule type" value="Genomic_DNA"/>
</dbReference>
<organism evidence="3 4">
    <name type="scientific">Deinococcus proteolyticus (strain ATCC 35074 / DSM 20540 / JCM 6276 / NBRC 101906 / NCIMB 13154 / VKM Ac-1939 / CCM 2703 / MRP)</name>
    <dbReference type="NCBI Taxonomy" id="693977"/>
    <lineage>
        <taxon>Bacteria</taxon>
        <taxon>Thermotogati</taxon>
        <taxon>Deinococcota</taxon>
        <taxon>Deinococci</taxon>
        <taxon>Deinococcales</taxon>
        <taxon>Deinococcaceae</taxon>
        <taxon>Deinococcus</taxon>
    </lineage>
</organism>
<dbReference type="Gene3D" id="1.20.1260.10">
    <property type="match status" value="2"/>
</dbReference>
<evidence type="ECO:0000256" key="1">
    <source>
        <dbReference type="SAM" id="SignalP"/>
    </source>
</evidence>
<name>F0RR84_DEIPM</name>
<accession>F0RR84</accession>
<dbReference type="RefSeq" id="WP_013616037.1">
    <property type="nucleotide sequence ID" value="NC_015163.1"/>
</dbReference>
<dbReference type="Pfam" id="PF03713">
    <property type="entry name" value="DUF305"/>
    <property type="match status" value="2"/>
</dbReference>
<evidence type="ECO:0000313" key="4">
    <source>
        <dbReference type="Proteomes" id="UP000007718"/>
    </source>
</evidence>
<keyword evidence="1" id="KW-0732">Signal</keyword>
<dbReference type="PANTHER" id="PTHR36933">
    <property type="entry name" value="SLL0788 PROTEIN"/>
    <property type="match status" value="1"/>
</dbReference>
<gene>
    <name evidence="3" type="ordered locus">Deipr_2692</name>
</gene>
<feature type="signal peptide" evidence="1">
    <location>
        <begin position="1"/>
        <end position="18"/>
    </location>
</feature>
<dbReference type="AlphaFoldDB" id="F0RR84"/>
<evidence type="ECO:0000259" key="2">
    <source>
        <dbReference type="Pfam" id="PF03713"/>
    </source>
</evidence>
<dbReference type="PANTHER" id="PTHR36933:SF1">
    <property type="entry name" value="SLL0788 PROTEIN"/>
    <property type="match status" value="1"/>
</dbReference>
<proteinExistence type="predicted"/>
<dbReference type="InterPro" id="IPR012347">
    <property type="entry name" value="Ferritin-like"/>
</dbReference>
<dbReference type="InterPro" id="IPR005183">
    <property type="entry name" value="DUF305_CopM-like"/>
</dbReference>
<feature type="domain" description="DUF305" evidence="2">
    <location>
        <begin position="148"/>
        <end position="221"/>
    </location>
</feature>
<geneLocation type="plasmid" evidence="3 4">
    <name>pDEIPR04</name>
</geneLocation>
<feature type="chain" id="PRO_5003259605" description="DUF305 domain-containing protein" evidence="1">
    <location>
        <begin position="19"/>
        <end position="224"/>
    </location>
</feature>
<sequence length="224" mass="24060">MKRIGMLAAAAIASGALAMTTIPNLMAGGGQPTVTTSVNAQSPMNQMPAMGQMMDHSQMHMGQQMGAGDMMSMMGGLETMSGQKLDRAFLSMMIPHHQAAVEMSQEILKTTQDAQVKAWAEGIIAAQKTEISQMTTMLQPYGGPDIGMAAEMDGMMTGMVSEIQQAKDKDAAFVKGMIPHHGSAIMMANIALLKSENPEVLALARDITRAQAQEIYDFQMYLLQ</sequence>
<dbReference type="HOGENOM" id="CLU_074343_2_2_0"/>
<keyword evidence="4" id="KW-1185">Reference proteome</keyword>
<dbReference type="Proteomes" id="UP000007718">
    <property type="component" value="Plasmid pDEIPR04"/>
</dbReference>
<protein>
    <recommendedName>
        <fullName evidence="2">DUF305 domain-containing protein</fullName>
    </recommendedName>
</protein>
<keyword evidence="3" id="KW-0614">Plasmid</keyword>
<reference evidence="4" key="1">
    <citation type="submission" date="2011-02" db="EMBL/GenBank/DDBJ databases">
        <title>The complete sequence of plasmid4 of Deinococcus proteolyticus DSM 20540.</title>
        <authorList>
            <consortium name="US DOE Joint Genome Institute (JGI-PGF)"/>
            <person name="Lucas S."/>
            <person name="Copeland A."/>
            <person name="Lapidus A."/>
            <person name="Bruce D."/>
            <person name="Goodwin L."/>
            <person name="Pitluck S."/>
            <person name="Kyrpides N."/>
            <person name="Mavromatis K."/>
            <person name="Pagani I."/>
            <person name="Ivanova N."/>
            <person name="Ovchinnikova G."/>
            <person name="Zeytun A."/>
            <person name="Detter J.C."/>
            <person name="Han C."/>
            <person name="Land M."/>
            <person name="Hauser L."/>
            <person name="Markowitz V."/>
            <person name="Cheng J.-F."/>
            <person name="Hugenholtz P."/>
            <person name="Woyke T."/>
            <person name="Wu D."/>
            <person name="Pukall R."/>
            <person name="Steenblock K."/>
            <person name="Brambilla E."/>
            <person name="Klenk H.-P."/>
            <person name="Eisen J.A."/>
        </authorList>
    </citation>
    <scope>NUCLEOTIDE SEQUENCE [LARGE SCALE GENOMIC DNA]</scope>
    <source>
        <strain evidence="4">ATCC 35074 / DSM 20540 / JCM 6276 / NBRC 101906 / NCIMB 13154 / VKM Ac-1939 / CCM 2703 / MRP</strain>
        <plasmid evidence="4">Plasmid pDEIPR04</plasmid>
    </source>
</reference>